<reference evidence="3" key="1">
    <citation type="journal article" date="2020" name="J. ISSAAS">
        <title>Lactobacilli and other gastrointestinal microbiota of Peromyscus leucopus, reservoir host for agents of Lyme disease and other zoonoses in North America.</title>
        <authorList>
            <person name="Milovic A."/>
            <person name="Bassam K."/>
            <person name="Shao H."/>
            <person name="Chatzistamou I."/>
            <person name="Tufts D.M."/>
            <person name="Diuk-Wasser M."/>
            <person name="Barbour A.G."/>
        </authorList>
    </citation>
    <scope>NUCLEOTIDE SEQUENCE</scope>
    <source>
        <strain evidence="3">LL4</strain>
    </source>
</reference>
<dbReference type="AlphaFoldDB" id="A0A650EKC4"/>
<evidence type="ECO:0000256" key="2">
    <source>
        <dbReference type="SAM" id="SignalP"/>
    </source>
</evidence>
<keyword evidence="1" id="KW-1133">Transmembrane helix</keyword>
<evidence type="ECO:0000256" key="1">
    <source>
        <dbReference type="SAM" id="Phobius"/>
    </source>
</evidence>
<evidence type="ECO:0008006" key="4">
    <source>
        <dbReference type="Google" id="ProtNLM"/>
    </source>
</evidence>
<gene>
    <name evidence="3" type="ORF">Helico6505_0110</name>
</gene>
<evidence type="ECO:0000313" key="3">
    <source>
        <dbReference type="EMBL" id="QGT50179.1"/>
    </source>
</evidence>
<feature type="chain" id="PRO_5024918376" description="TPM domain-containing protein" evidence="2">
    <location>
        <begin position="23"/>
        <end position="210"/>
    </location>
</feature>
<sequence length="210" mass="24298">MFFALLKKLAYASFFLPLFLLCQNLETKSYVLDNRDALLVPKTIAFIEQLSNELFTKTGFSLYVAVIDKVPSEFAQSDAKLARNQYKSSTTQNLAQPYSVIFFFKNDQKINILSSEPNVFFNENKVFFEYMVPLLPKQKDEILSPQRISAILLNGYVEAADLIAEHFNQKLEHNFPKDETGGREFVRFSMYAMLFVMFGIIGFIYITRKK</sequence>
<protein>
    <recommendedName>
        <fullName evidence="4">TPM domain-containing protein</fullName>
    </recommendedName>
</protein>
<name>A0A650EKC4_9HELI</name>
<proteinExistence type="predicted"/>
<feature type="transmembrane region" description="Helical" evidence="1">
    <location>
        <begin position="188"/>
        <end position="206"/>
    </location>
</feature>
<accession>A0A650EKC4</accession>
<keyword evidence="1" id="KW-0472">Membrane</keyword>
<dbReference type="EMBL" id="MN577568">
    <property type="protein sequence ID" value="QGT50179.1"/>
    <property type="molecule type" value="Genomic_DNA"/>
</dbReference>
<keyword evidence="1" id="KW-0812">Transmembrane</keyword>
<organism evidence="3">
    <name type="scientific">uncultured Helicobacter sp</name>
    <dbReference type="NCBI Taxonomy" id="175537"/>
    <lineage>
        <taxon>Bacteria</taxon>
        <taxon>Pseudomonadati</taxon>
        <taxon>Campylobacterota</taxon>
        <taxon>Epsilonproteobacteria</taxon>
        <taxon>Campylobacterales</taxon>
        <taxon>Helicobacteraceae</taxon>
        <taxon>Helicobacter</taxon>
        <taxon>environmental samples</taxon>
    </lineage>
</organism>
<feature type="signal peptide" evidence="2">
    <location>
        <begin position="1"/>
        <end position="22"/>
    </location>
</feature>
<keyword evidence="2" id="KW-0732">Signal</keyword>